<dbReference type="InterPro" id="IPR003594">
    <property type="entry name" value="HATPase_dom"/>
</dbReference>
<evidence type="ECO:0000256" key="9">
    <source>
        <dbReference type="ARBA" id="ARBA00022777"/>
    </source>
</evidence>
<evidence type="ECO:0000256" key="6">
    <source>
        <dbReference type="ARBA" id="ARBA00022679"/>
    </source>
</evidence>
<feature type="domain" description="HAMP" evidence="16">
    <location>
        <begin position="187"/>
        <end position="239"/>
    </location>
</feature>
<evidence type="ECO:0000256" key="10">
    <source>
        <dbReference type="ARBA" id="ARBA00022840"/>
    </source>
</evidence>
<dbReference type="SMART" id="SM00388">
    <property type="entry name" value="HisKA"/>
    <property type="match status" value="1"/>
</dbReference>
<dbReference type="Proteomes" id="UP001596071">
    <property type="component" value="Unassembled WGS sequence"/>
</dbReference>
<evidence type="ECO:0000256" key="1">
    <source>
        <dbReference type="ARBA" id="ARBA00000085"/>
    </source>
</evidence>
<dbReference type="PROSITE" id="PS50109">
    <property type="entry name" value="HIS_KIN"/>
    <property type="match status" value="1"/>
</dbReference>
<feature type="transmembrane region" description="Helical" evidence="14">
    <location>
        <begin position="12"/>
        <end position="33"/>
    </location>
</feature>
<keyword evidence="13 14" id="KW-0472">Membrane</keyword>
<dbReference type="EC" id="2.7.13.3" evidence="3"/>
<evidence type="ECO:0000256" key="12">
    <source>
        <dbReference type="ARBA" id="ARBA00023012"/>
    </source>
</evidence>
<evidence type="ECO:0000256" key="4">
    <source>
        <dbReference type="ARBA" id="ARBA00022475"/>
    </source>
</evidence>
<feature type="transmembrane region" description="Helical" evidence="14">
    <location>
        <begin position="130"/>
        <end position="151"/>
    </location>
</feature>
<comment type="subcellular location">
    <subcellularLocation>
        <location evidence="2">Cell membrane</location>
        <topology evidence="2">Multi-pass membrane protein</topology>
    </subcellularLocation>
</comment>
<keyword evidence="7 14" id="KW-0812">Transmembrane</keyword>
<gene>
    <name evidence="17" type="ORF">ACFPTP_14940</name>
</gene>
<protein>
    <recommendedName>
        <fullName evidence="3">histidine kinase</fullName>
        <ecNumber evidence="3">2.7.13.3</ecNumber>
    </recommendedName>
</protein>
<dbReference type="InterPro" id="IPR003660">
    <property type="entry name" value="HAMP_dom"/>
</dbReference>
<proteinExistence type="predicted"/>
<evidence type="ECO:0000256" key="13">
    <source>
        <dbReference type="ARBA" id="ARBA00023136"/>
    </source>
</evidence>
<dbReference type="PANTHER" id="PTHR45528">
    <property type="entry name" value="SENSOR HISTIDINE KINASE CPXA"/>
    <property type="match status" value="1"/>
</dbReference>
<dbReference type="SUPFAM" id="SSF158472">
    <property type="entry name" value="HAMP domain-like"/>
    <property type="match status" value="1"/>
</dbReference>
<dbReference type="Gene3D" id="3.30.565.10">
    <property type="entry name" value="Histidine kinase-like ATPase, C-terminal domain"/>
    <property type="match status" value="1"/>
</dbReference>
<reference evidence="18" key="1">
    <citation type="journal article" date="2019" name="Int. J. Syst. Evol. Microbiol.">
        <title>The Global Catalogue of Microorganisms (GCM) 10K type strain sequencing project: providing services to taxonomists for standard genome sequencing and annotation.</title>
        <authorList>
            <consortium name="The Broad Institute Genomics Platform"/>
            <consortium name="The Broad Institute Genome Sequencing Center for Infectious Disease"/>
            <person name="Wu L."/>
            <person name="Ma J."/>
        </authorList>
    </citation>
    <scope>NUCLEOTIDE SEQUENCE [LARGE SCALE GENOMIC DNA]</scope>
    <source>
        <strain evidence="18">KACC 11299</strain>
    </source>
</reference>
<dbReference type="SMART" id="SM00387">
    <property type="entry name" value="HATPase_c"/>
    <property type="match status" value="1"/>
</dbReference>
<dbReference type="Pfam" id="PF00512">
    <property type="entry name" value="HisKA"/>
    <property type="match status" value="1"/>
</dbReference>
<organism evidence="17 18">
    <name type="scientific">Sporosarcina koreensis</name>
    <dbReference type="NCBI Taxonomy" id="334735"/>
    <lineage>
        <taxon>Bacteria</taxon>
        <taxon>Bacillati</taxon>
        <taxon>Bacillota</taxon>
        <taxon>Bacilli</taxon>
        <taxon>Bacillales</taxon>
        <taxon>Caryophanaceae</taxon>
        <taxon>Sporosarcina</taxon>
    </lineage>
</organism>
<dbReference type="GO" id="GO:0016301">
    <property type="term" value="F:kinase activity"/>
    <property type="evidence" value="ECO:0007669"/>
    <property type="project" value="UniProtKB-KW"/>
</dbReference>
<evidence type="ECO:0000259" key="15">
    <source>
        <dbReference type="PROSITE" id="PS50109"/>
    </source>
</evidence>
<feature type="domain" description="Histidine kinase" evidence="15">
    <location>
        <begin position="247"/>
        <end position="464"/>
    </location>
</feature>
<evidence type="ECO:0000256" key="8">
    <source>
        <dbReference type="ARBA" id="ARBA00022741"/>
    </source>
</evidence>
<keyword evidence="6" id="KW-0808">Transferase</keyword>
<dbReference type="CDD" id="cd06225">
    <property type="entry name" value="HAMP"/>
    <property type="match status" value="1"/>
</dbReference>
<evidence type="ECO:0000256" key="11">
    <source>
        <dbReference type="ARBA" id="ARBA00022989"/>
    </source>
</evidence>
<dbReference type="Pfam" id="PF00672">
    <property type="entry name" value="HAMP"/>
    <property type="match status" value="1"/>
</dbReference>
<sequence>MKKLTLSKKILVILVSSLAFTILFSFFFIHFLYSKLYISSIEESIVYQGKRTASHYHYGELSDEINEKIQWYNIVSEYEVIVVNQLEDLTSYFPYKVNYQNLISDADRESLNKGAYIMKKGYVEELDREILGAIFPIKGETGLIGFIYIYIPLAAIQDVFRESIPLLIAVGTLFFFILFLILNRAWQSLFRPLQDLQRLSAEVSKGNYGSRIEIDREDEIGQLAQAFNSMSLSLEEQEKRKKEFTSNLVHELRTPLTYIGGYTHVLKEKIYSSPEEAESYLTTIEKETVRLNKLINDLIELNHLQEDLYVLVEEPIVIAQIILDTLDLFNILISEKGLDVRLDIEEDLILSGDPKRIQQVFYNIIDNAVKYSFDDGIIGIHLKSYDEFVEFKVTNEGIVIPEDDISRIGERFFRADKARNRKTGGSGLGLSIVKEIIRLHGGTFSIESEPAVGTTVTVRFKNQMKDGDEQ</sequence>
<keyword evidence="12" id="KW-0902">Two-component regulatory system</keyword>
<comment type="caution">
    <text evidence="17">The sequence shown here is derived from an EMBL/GenBank/DDBJ whole genome shotgun (WGS) entry which is preliminary data.</text>
</comment>
<feature type="transmembrane region" description="Helical" evidence="14">
    <location>
        <begin position="163"/>
        <end position="182"/>
    </location>
</feature>
<dbReference type="InterPro" id="IPR004358">
    <property type="entry name" value="Sig_transdc_His_kin-like_C"/>
</dbReference>
<evidence type="ECO:0000256" key="14">
    <source>
        <dbReference type="SAM" id="Phobius"/>
    </source>
</evidence>
<comment type="catalytic activity">
    <reaction evidence="1">
        <text>ATP + protein L-histidine = ADP + protein N-phospho-L-histidine.</text>
        <dbReference type="EC" id="2.7.13.3"/>
    </reaction>
</comment>
<dbReference type="SUPFAM" id="SSF47384">
    <property type="entry name" value="Homodimeric domain of signal transducing histidine kinase"/>
    <property type="match status" value="1"/>
</dbReference>
<dbReference type="InterPro" id="IPR050398">
    <property type="entry name" value="HssS/ArlS-like"/>
</dbReference>
<keyword evidence="11 14" id="KW-1133">Transmembrane helix</keyword>
<keyword evidence="10" id="KW-0067">ATP-binding</keyword>
<keyword evidence="9 17" id="KW-0418">Kinase</keyword>
<dbReference type="InterPro" id="IPR003661">
    <property type="entry name" value="HisK_dim/P_dom"/>
</dbReference>
<keyword evidence="8" id="KW-0547">Nucleotide-binding</keyword>
<evidence type="ECO:0000313" key="18">
    <source>
        <dbReference type="Proteomes" id="UP001596071"/>
    </source>
</evidence>
<name>A0ABW0TZT1_9BACL</name>
<evidence type="ECO:0000256" key="7">
    <source>
        <dbReference type="ARBA" id="ARBA00022692"/>
    </source>
</evidence>
<dbReference type="Gene3D" id="1.10.287.130">
    <property type="match status" value="1"/>
</dbReference>
<dbReference type="PANTHER" id="PTHR45528:SF1">
    <property type="entry name" value="SENSOR HISTIDINE KINASE CPXA"/>
    <property type="match status" value="1"/>
</dbReference>
<accession>A0ABW0TZT1</accession>
<keyword evidence="18" id="KW-1185">Reference proteome</keyword>
<evidence type="ECO:0000256" key="5">
    <source>
        <dbReference type="ARBA" id="ARBA00022553"/>
    </source>
</evidence>
<dbReference type="SMART" id="SM00304">
    <property type="entry name" value="HAMP"/>
    <property type="match status" value="1"/>
</dbReference>
<dbReference type="Pfam" id="PF02518">
    <property type="entry name" value="HATPase_c"/>
    <property type="match status" value="1"/>
</dbReference>
<dbReference type="InterPro" id="IPR005467">
    <property type="entry name" value="His_kinase_dom"/>
</dbReference>
<evidence type="ECO:0000256" key="2">
    <source>
        <dbReference type="ARBA" id="ARBA00004651"/>
    </source>
</evidence>
<dbReference type="CDD" id="cd00082">
    <property type="entry name" value="HisKA"/>
    <property type="match status" value="1"/>
</dbReference>
<dbReference type="EMBL" id="JBHSNP010000028">
    <property type="protein sequence ID" value="MFC5604527.1"/>
    <property type="molecule type" value="Genomic_DNA"/>
</dbReference>
<evidence type="ECO:0000256" key="3">
    <source>
        <dbReference type="ARBA" id="ARBA00012438"/>
    </source>
</evidence>
<dbReference type="CDD" id="cd00075">
    <property type="entry name" value="HATPase"/>
    <property type="match status" value="1"/>
</dbReference>
<dbReference type="InterPro" id="IPR036890">
    <property type="entry name" value="HATPase_C_sf"/>
</dbReference>
<keyword evidence="4" id="KW-1003">Cell membrane</keyword>
<dbReference type="Gene3D" id="6.10.340.10">
    <property type="match status" value="1"/>
</dbReference>
<dbReference type="InterPro" id="IPR036097">
    <property type="entry name" value="HisK_dim/P_sf"/>
</dbReference>
<dbReference type="PRINTS" id="PR00344">
    <property type="entry name" value="BCTRLSENSOR"/>
</dbReference>
<keyword evidence="5" id="KW-0597">Phosphoprotein</keyword>
<dbReference type="SUPFAM" id="SSF55874">
    <property type="entry name" value="ATPase domain of HSP90 chaperone/DNA topoisomerase II/histidine kinase"/>
    <property type="match status" value="1"/>
</dbReference>
<dbReference type="PROSITE" id="PS50885">
    <property type="entry name" value="HAMP"/>
    <property type="match status" value="1"/>
</dbReference>
<evidence type="ECO:0000313" key="17">
    <source>
        <dbReference type="EMBL" id="MFC5604527.1"/>
    </source>
</evidence>
<evidence type="ECO:0000259" key="16">
    <source>
        <dbReference type="PROSITE" id="PS50885"/>
    </source>
</evidence>
<dbReference type="RefSeq" id="WP_381446387.1">
    <property type="nucleotide sequence ID" value="NZ_JBHSNP010000028.1"/>
</dbReference>